<dbReference type="Proteomes" id="UP000297245">
    <property type="component" value="Unassembled WGS sequence"/>
</dbReference>
<proteinExistence type="predicted"/>
<evidence type="ECO:0000313" key="2">
    <source>
        <dbReference type="Proteomes" id="UP000297245"/>
    </source>
</evidence>
<name>A0A4S8L634_DENBC</name>
<accession>A0A4S8L634</accession>
<evidence type="ECO:0000313" key="1">
    <source>
        <dbReference type="EMBL" id="THU84077.1"/>
    </source>
</evidence>
<dbReference type="AlphaFoldDB" id="A0A4S8L634"/>
<sequence length="181" mass="21170">MPILSILFSSPVSAVCTSKPSFVFIDYVKRRNQLSITDDSGSCLFQLRVPAKFPPHRELVQLFKSTHNRFHNDTRYPLASRTENVFNDGMFSTFWISGVASTHLHKTPFIAFFKLYLLRPFKQYQENASTWFRVDEIRYIDVQSLVIYSGIPAMRNLRHIATSCRTQFLEVWTPLLEWIII</sequence>
<dbReference type="EMBL" id="ML179623">
    <property type="protein sequence ID" value="THU84077.1"/>
    <property type="molecule type" value="Genomic_DNA"/>
</dbReference>
<organism evidence="1 2">
    <name type="scientific">Dendrothele bispora (strain CBS 962.96)</name>
    <dbReference type="NCBI Taxonomy" id="1314807"/>
    <lineage>
        <taxon>Eukaryota</taxon>
        <taxon>Fungi</taxon>
        <taxon>Dikarya</taxon>
        <taxon>Basidiomycota</taxon>
        <taxon>Agaricomycotina</taxon>
        <taxon>Agaricomycetes</taxon>
        <taxon>Agaricomycetidae</taxon>
        <taxon>Agaricales</taxon>
        <taxon>Agaricales incertae sedis</taxon>
        <taxon>Dendrothele</taxon>
    </lineage>
</organism>
<keyword evidence="2" id="KW-1185">Reference proteome</keyword>
<reference evidence="1 2" key="1">
    <citation type="journal article" date="2019" name="Nat. Ecol. Evol.">
        <title>Megaphylogeny resolves global patterns of mushroom evolution.</title>
        <authorList>
            <person name="Varga T."/>
            <person name="Krizsan K."/>
            <person name="Foldi C."/>
            <person name="Dima B."/>
            <person name="Sanchez-Garcia M."/>
            <person name="Sanchez-Ramirez S."/>
            <person name="Szollosi G.J."/>
            <person name="Szarkandi J.G."/>
            <person name="Papp V."/>
            <person name="Albert L."/>
            <person name="Andreopoulos W."/>
            <person name="Angelini C."/>
            <person name="Antonin V."/>
            <person name="Barry K.W."/>
            <person name="Bougher N.L."/>
            <person name="Buchanan P."/>
            <person name="Buyck B."/>
            <person name="Bense V."/>
            <person name="Catcheside P."/>
            <person name="Chovatia M."/>
            <person name="Cooper J."/>
            <person name="Damon W."/>
            <person name="Desjardin D."/>
            <person name="Finy P."/>
            <person name="Geml J."/>
            <person name="Haridas S."/>
            <person name="Hughes K."/>
            <person name="Justo A."/>
            <person name="Karasinski D."/>
            <person name="Kautmanova I."/>
            <person name="Kiss B."/>
            <person name="Kocsube S."/>
            <person name="Kotiranta H."/>
            <person name="LaButti K.M."/>
            <person name="Lechner B.E."/>
            <person name="Liimatainen K."/>
            <person name="Lipzen A."/>
            <person name="Lukacs Z."/>
            <person name="Mihaltcheva S."/>
            <person name="Morgado L.N."/>
            <person name="Niskanen T."/>
            <person name="Noordeloos M.E."/>
            <person name="Ohm R.A."/>
            <person name="Ortiz-Santana B."/>
            <person name="Ovrebo C."/>
            <person name="Racz N."/>
            <person name="Riley R."/>
            <person name="Savchenko A."/>
            <person name="Shiryaev A."/>
            <person name="Soop K."/>
            <person name="Spirin V."/>
            <person name="Szebenyi C."/>
            <person name="Tomsovsky M."/>
            <person name="Tulloss R.E."/>
            <person name="Uehling J."/>
            <person name="Grigoriev I.V."/>
            <person name="Vagvolgyi C."/>
            <person name="Papp T."/>
            <person name="Martin F.M."/>
            <person name="Miettinen O."/>
            <person name="Hibbett D.S."/>
            <person name="Nagy L.G."/>
        </authorList>
    </citation>
    <scope>NUCLEOTIDE SEQUENCE [LARGE SCALE GENOMIC DNA]</scope>
    <source>
        <strain evidence="1 2">CBS 962.96</strain>
    </source>
</reference>
<gene>
    <name evidence="1" type="ORF">K435DRAFT_806993</name>
</gene>
<protein>
    <submittedName>
        <fullName evidence="1">Uncharacterized protein</fullName>
    </submittedName>
</protein>